<dbReference type="InterPro" id="IPR002509">
    <property type="entry name" value="NODB_dom"/>
</dbReference>
<proteinExistence type="predicted"/>
<protein>
    <submittedName>
        <fullName evidence="4">Polysaccharide deacetylase family protein</fullName>
    </submittedName>
</protein>
<dbReference type="EMBL" id="JACKTY010000046">
    <property type="protein sequence ID" value="MCV7229636.1"/>
    <property type="molecule type" value="Genomic_DNA"/>
</dbReference>
<evidence type="ECO:0000256" key="2">
    <source>
        <dbReference type="ARBA" id="ARBA00022729"/>
    </source>
</evidence>
<dbReference type="InterPro" id="IPR011330">
    <property type="entry name" value="Glyco_hydro/deAcase_b/a-brl"/>
</dbReference>
<accession>A0ABT3CK66</accession>
<keyword evidence="5" id="KW-1185">Reference proteome</keyword>
<dbReference type="Pfam" id="PF01522">
    <property type="entry name" value="Polysacc_deac_1"/>
    <property type="match status" value="1"/>
</dbReference>
<evidence type="ECO:0000259" key="3">
    <source>
        <dbReference type="PROSITE" id="PS51677"/>
    </source>
</evidence>
<evidence type="ECO:0000256" key="1">
    <source>
        <dbReference type="ARBA" id="ARBA00004613"/>
    </source>
</evidence>
<dbReference type="InterPro" id="IPR051398">
    <property type="entry name" value="Polysacch_Deacetylase"/>
</dbReference>
<dbReference type="PANTHER" id="PTHR34216">
    <property type="match status" value="1"/>
</dbReference>
<evidence type="ECO:0000313" key="4">
    <source>
        <dbReference type="EMBL" id="MCV7229636.1"/>
    </source>
</evidence>
<dbReference type="SUPFAM" id="SSF88713">
    <property type="entry name" value="Glycoside hydrolase/deacetylase"/>
    <property type="match status" value="1"/>
</dbReference>
<sequence>MPSDNETPPVGGLIVPISHSQDVRRRVTSRSALILMYHDVAECPPPATRRLSVTPRAIEGQLAFLAREGFTGMTFAQLGEAFRTGVELPERPVVLTFDDGYAGVAKDAWPLLRNYGLPATVFVTTGWISDAGRDASGTPLGEMLNWTQIRTMAAAGIEIGAHSHSHPELDQLDNAALCGELRHSRAMLEDGIGAAVQALAYPYGYSSARVRLATRAAGYSCAAVVGNVRATHSDDLFMLPRLTISRATDQAAFEAIVAGPDGRMLRRERALTAAWAPVRRARRAAKWVLNHG</sequence>
<comment type="caution">
    <text evidence="4">The sequence shown here is derived from an EMBL/GenBank/DDBJ whole genome shotgun (WGS) entry which is preliminary data.</text>
</comment>
<organism evidence="4 5">
    <name type="scientific">Mycolicibacterium komossense</name>
    <dbReference type="NCBI Taxonomy" id="1779"/>
    <lineage>
        <taxon>Bacteria</taxon>
        <taxon>Bacillati</taxon>
        <taxon>Actinomycetota</taxon>
        <taxon>Actinomycetes</taxon>
        <taxon>Mycobacteriales</taxon>
        <taxon>Mycobacteriaceae</taxon>
        <taxon>Mycolicibacterium</taxon>
    </lineage>
</organism>
<comment type="subcellular location">
    <subcellularLocation>
        <location evidence="1">Secreted</location>
    </subcellularLocation>
</comment>
<dbReference type="Gene3D" id="3.20.20.370">
    <property type="entry name" value="Glycoside hydrolase/deacetylase"/>
    <property type="match status" value="1"/>
</dbReference>
<gene>
    <name evidence="4" type="ORF">H7J73_26865</name>
</gene>
<evidence type="ECO:0000313" key="5">
    <source>
        <dbReference type="Proteomes" id="UP001526201"/>
    </source>
</evidence>
<keyword evidence="2" id="KW-0732">Signal</keyword>
<name>A0ABT3CK66_9MYCO</name>
<dbReference type="CDD" id="cd10918">
    <property type="entry name" value="CE4_NodB_like_5s_6s"/>
    <property type="match status" value="1"/>
</dbReference>
<dbReference type="PROSITE" id="PS51677">
    <property type="entry name" value="NODB"/>
    <property type="match status" value="1"/>
</dbReference>
<reference evidence="4 5" key="1">
    <citation type="journal article" date="2022" name="BMC Genomics">
        <title>Comparative genome analysis of mycobacteria focusing on tRNA and non-coding RNA.</title>
        <authorList>
            <person name="Behra P.R.K."/>
            <person name="Pettersson B.M.F."/>
            <person name="Ramesh M."/>
            <person name="Das S."/>
            <person name="Dasgupta S."/>
            <person name="Kirsebom L.A."/>
        </authorList>
    </citation>
    <scope>NUCLEOTIDE SEQUENCE [LARGE SCALE GENOMIC DNA]</scope>
    <source>
        <strain evidence="4 5">DSM 44078</strain>
    </source>
</reference>
<dbReference type="PANTHER" id="PTHR34216:SF3">
    <property type="entry name" value="POLY-BETA-1,6-N-ACETYL-D-GLUCOSAMINE N-DEACETYLASE"/>
    <property type="match status" value="1"/>
</dbReference>
<dbReference type="Proteomes" id="UP001526201">
    <property type="component" value="Unassembled WGS sequence"/>
</dbReference>
<feature type="domain" description="NodB homology" evidence="3">
    <location>
        <begin position="91"/>
        <end position="292"/>
    </location>
</feature>